<name>A0A2T3JKJ8_9GAMM</name>
<sequence>MRSLKLSFLLLPIVLSLWLLAAHFLRNGNVVLCIGLVVFPLLLSIQQRWAARFTQVALSVSVIIWMQATYQMLSERLMMGDDWMRMSAIMLGVIGFTILSACAFLHPLLEKRYGLSQ</sequence>
<accession>A0A2T3JKJ8</accession>
<dbReference type="EMBL" id="PYMJ01000006">
    <property type="protein sequence ID" value="PSU49544.1"/>
    <property type="molecule type" value="Genomic_DNA"/>
</dbReference>
<evidence type="ECO:0008006" key="4">
    <source>
        <dbReference type="Google" id="ProtNLM"/>
    </source>
</evidence>
<feature type="transmembrane region" description="Helical" evidence="1">
    <location>
        <begin position="88"/>
        <end position="109"/>
    </location>
</feature>
<evidence type="ECO:0000256" key="1">
    <source>
        <dbReference type="SAM" id="Phobius"/>
    </source>
</evidence>
<feature type="transmembrane region" description="Helical" evidence="1">
    <location>
        <begin position="49"/>
        <end position="68"/>
    </location>
</feature>
<comment type="caution">
    <text evidence="2">The sequence shown here is derived from an EMBL/GenBank/DDBJ whole genome shotgun (WGS) entry which is preliminary data.</text>
</comment>
<keyword evidence="1" id="KW-0812">Transmembrane</keyword>
<keyword evidence="1" id="KW-0472">Membrane</keyword>
<keyword evidence="1" id="KW-1133">Transmembrane helix</keyword>
<gene>
    <name evidence="2" type="ORF">C9J12_08650</name>
</gene>
<reference evidence="2 3" key="1">
    <citation type="submission" date="2018-01" db="EMBL/GenBank/DDBJ databases">
        <title>Whole genome sequencing of Histamine producing bacteria.</title>
        <authorList>
            <person name="Butler K."/>
        </authorList>
    </citation>
    <scope>NUCLEOTIDE SEQUENCE [LARGE SCALE GENOMIC DNA]</scope>
    <source>
        <strain evidence="2 3">JCM 12947</strain>
    </source>
</reference>
<keyword evidence="3" id="KW-1185">Reference proteome</keyword>
<dbReference type="OrthoDB" id="6269932at2"/>
<organism evidence="2 3">
    <name type="scientific">Photobacterium frigidiphilum</name>
    <dbReference type="NCBI Taxonomy" id="264736"/>
    <lineage>
        <taxon>Bacteria</taxon>
        <taxon>Pseudomonadati</taxon>
        <taxon>Pseudomonadota</taxon>
        <taxon>Gammaproteobacteria</taxon>
        <taxon>Vibrionales</taxon>
        <taxon>Vibrionaceae</taxon>
        <taxon>Photobacterium</taxon>
    </lineage>
</organism>
<evidence type="ECO:0000313" key="2">
    <source>
        <dbReference type="EMBL" id="PSU49544.1"/>
    </source>
</evidence>
<dbReference type="RefSeq" id="WP_107242330.1">
    <property type="nucleotide sequence ID" value="NZ_PYMJ01000006.1"/>
</dbReference>
<dbReference type="Proteomes" id="UP000240987">
    <property type="component" value="Unassembled WGS sequence"/>
</dbReference>
<dbReference type="AlphaFoldDB" id="A0A2T3JKJ8"/>
<protein>
    <recommendedName>
        <fullName evidence="4">DUF2069 domain-containing protein</fullName>
    </recommendedName>
</protein>
<evidence type="ECO:0000313" key="3">
    <source>
        <dbReference type="Proteomes" id="UP000240987"/>
    </source>
</evidence>
<proteinExistence type="predicted"/>